<accession>A0ABN1D5B6</accession>
<evidence type="ECO:0000256" key="1">
    <source>
        <dbReference type="SAM" id="MobiDB-lite"/>
    </source>
</evidence>
<name>A0ABN1D5B6_SACER</name>
<sequence>MRTRRALTYLAAWLAATTAAVTLSWLGVRDVIRGAVLDRPDPVPAVRPVIGRPPEATTPPTSAPPESAAPETSAPEPTRESSQEPEPSPVGDVRTYDVGGGRIVLSMEATSASLVSATPKPGYSVRTWTAQGWLRVEFGGGAHGSSVIVTWHDHPPLVEVSEY</sequence>
<comment type="caution">
    <text evidence="2">The sequence shown here is derived from an EMBL/GenBank/DDBJ whole genome shotgun (WGS) entry which is preliminary data.</text>
</comment>
<evidence type="ECO:0000313" key="2">
    <source>
        <dbReference type="EMBL" id="GAA0534690.1"/>
    </source>
</evidence>
<dbReference type="EMBL" id="BAAAGS010000024">
    <property type="protein sequence ID" value="GAA0534690.1"/>
    <property type="molecule type" value="Genomic_DNA"/>
</dbReference>
<evidence type="ECO:0000313" key="3">
    <source>
        <dbReference type="Proteomes" id="UP001500729"/>
    </source>
</evidence>
<gene>
    <name evidence="2" type="ORF">GCM10009533_37240</name>
</gene>
<feature type="region of interest" description="Disordered" evidence="1">
    <location>
        <begin position="42"/>
        <end position="97"/>
    </location>
</feature>
<dbReference type="RefSeq" id="WP_009944998.1">
    <property type="nucleotide sequence ID" value="NZ_BAAAGS010000024.1"/>
</dbReference>
<protein>
    <recommendedName>
        <fullName evidence="4">Secreted protein</fullName>
    </recommendedName>
</protein>
<reference evidence="2 3" key="1">
    <citation type="journal article" date="2019" name="Int. J. Syst. Evol. Microbiol.">
        <title>The Global Catalogue of Microorganisms (GCM) 10K type strain sequencing project: providing services to taxonomists for standard genome sequencing and annotation.</title>
        <authorList>
            <consortium name="The Broad Institute Genomics Platform"/>
            <consortium name="The Broad Institute Genome Sequencing Center for Infectious Disease"/>
            <person name="Wu L."/>
            <person name="Ma J."/>
        </authorList>
    </citation>
    <scope>NUCLEOTIDE SEQUENCE [LARGE SCALE GENOMIC DNA]</scope>
    <source>
        <strain evidence="2 3">JCM 10303</strain>
    </source>
</reference>
<keyword evidence="3" id="KW-1185">Reference proteome</keyword>
<feature type="compositionally biased region" description="Low complexity" evidence="1">
    <location>
        <begin position="44"/>
        <end position="76"/>
    </location>
</feature>
<organism evidence="2 3">
    <name type="scientific">Saccharopolyspora erythraea</name>
    <name type="common">Streptomyces erythraeus</name>
    <dbReference type="NCBI Taxonomy" id="1836"/>
    <lineage>
        <taxon>Bacteria</taxon>
        <taxon>Bacillati</taxon>
        <taxon>Actinomycetota</taxon>
        <taxon>Actinomycetes</taxon>
        <taxon>Pseudonocardiales</taxon>
        <taxon>Pseudonocardiaceae</taxon>
        <taxon>Saccharopolyspora</taxon>
    </lineage>
</organism>
<proteinExistence type="predicted"/>
<dbReference type="Proteomes" id="UP001500729">
    <property type="component" value="Unassembled WGS sequence"/>
</dbReference>
<evidence type="ECO:0008006" key="4">
    <source>
        <dbReference type="Google" id="ProtNLM"/>
    </source>
</evidence>